<name>A0A075UX91_9PSEU</name>
<feature type="domain" description="HTH tetR-type" evidence="5">
    <location>
        <begin position="5"/>
        <end position="65"/>
    </location>
</feature>
<dbReference type="HOGENOM" id="CLU_069356_28_1_11"/>
<dbReference type="InterPro" id="IPR001647">
    <property type="entry name" value="HTH_TetR"/>
</dbReference>
<evidence type="ECO:0000313" key="6">
    <source>
        <dbReference type="EMBL" id="AIG74835.1"/>
    </source>
</evidence>
<keyword evidence="1" id="KW-0805">Transcription regulation</keyword>
<proteinExistence type="predicted"/>
<dbReference type="PANTHER" id="PTHR47506:SF3">
    <property type="entry name" value="HTH-TYPE TRANSCRIPTIONAL REGULATOR LMRA"/>
    <property type="match status" value="1"/>
</dbReference>
<dbReference type="KEGG" id="aja:AJAP_09685"/>
<evidence type="ECO:0000256" key="4">
    <source>
        <dbReference type="PROSITE-ProRule" id="PRU00335"/>
    </source>
</evidence>
<evidence type="ECO:0000259" key="5">
    <source>
        <dbReference type="PROSITE" id="PS50977"/>
    </source>
</evidence>
<dbReference type="InterPro" id="IPR054156">
    <property type="entry name" value="YxaF_TetR_C"/>
</dbReference>
<dbReference type="InterPro" id="IPR009057">
    <property type="entry name" value="Homeodomain-like_sf"/>
</dbReference>
<dbReference type="eggNOG" id="COG1309">
    <property type="taxonomic scope" value="Bacteria"/>
</dbReference>
<gene>
    <name evidence="6" type="ORF">AJAP_09685</name>
</gene>
<keyword evidence="7" id="KW-1185">Reference proteome</keyword>
<sequence length="194" mass="20681">MESVTGTRERIVNAGAELLRRNGYTGTGVKQIVEAANAPFGSLYHFFPGGKEQLGEEVIRTSGMMYLALFEIFFADEPDLIHGIEACFASAAETLKATDYADACPIATVALEVASTNEKLRIATADVFTAWIETGAEKLGKYGLGPESARRLTIALVNSLEGAFVLSRSLRNTEALEVAGASSVAFARTLLPDA</sequence>
<dbReference type="GO" id="GO:0003677">
    <property type="term" value="F:DNA binding"/>
    <property type="evidence" value="ECO:0007669"/>
    <property type="project" value="UniProtKB-UniRule"/>
</dbReference>
<protein>
    <submittedName>
        <fullName evidence="6">TetR family transcriptional regulator</fullName>
    </submittedName>
</protein>
<organism evidence="6 7">
    <name type="scientific">Amycolatopsis japonica</name>
    <dbReference type="NCBI Taxonomy" id="208439"/>
    <lineage>
        <taxon>Bacteria</taxon>
        <taxon>Bacillati</taxon>
        <taxon>Actinomycetota</taxon>
        <taxon>Actinomycetes</taxon>
        <taxon>Pseudonocardiales</taxon>
        <taxon>Pseudonocardiaceae</taxon>
        <taxon>Amycolatopsis</taxon>
        <taxon>Amycolatopsis japonica group</taxon>
    </lineage>
</organism>
<dbReference type="STRING" id="208439.AJAP_09685"/>
<evidence type="ECO:0000313" key="7">
    <source>
        <dbReference type="Proteomes" id="UP000028492"/>
    </source>
</evidence>
<dbReference type="PROSITE" id="PS50977">
    <property type="entry name" value="HTH_TETR_2"/>
    <property type="match status" value="1"/>
</dbReference>
<feature type="DNA-binding region" description="H-T-H motif" evidence="4">
    <location>
        <begin position="28"/>
        <end position="47"/>
    </location>
</feature>
<dbReference type="Pfam" id="PF00440">
    <property type="entry name" value="TetR_N"/>
    <property type="match status" value="1"/>
</dbReference>
<evidence type="ECO:0000256" key="1">
    <source>
        <dbReference type="ARBA" id="ARBA00023015"/>
    </source>
</evidence>
<dbReference type="Gene3D" id="1.10.357.10">
    <property type="entry name" value="Tetracycline Repressor, domain 2"/>
    <property type="match status" value="1"/>
</dbReference>
<dbReference type="SUPFAM" id="SSF46689">
    <property type="entry name" value="Homeodomain-like"/>
    <property type="match status" value="1"/>
</dbReference>
<evidence type="ECO:0000256" key="2">
    <source>
        <dbReference type="ARBA" id="ARBA00023125"/>
    </source>
</evidence>
<dbReference type="InterPro" id="IPR036271">
    <property type="entry name" value="Tet_transcr_reg_TetR-rel_C_sf"/>
</dbReference>
<accession>A0A075UX91</accession>
<dbReference type="RefSeq" id="WP_174492011.1">
    <property type="nucleotide sequence ID" value="NZ_CP008953.1"/>
</dbReference>
<dbReference type="PANTHER" id="PTHR47506">
    <property type="entry name" value="TRANSCRIPTIONAL REGULATORY PROTEIN"/>
    <property type="match status" value="1"/>
</dbReference>
<dbReference type="EMBL" id="CP008953">
    <property type="protein sequence ID" value="AIG74835.1"/>
    <property type="molecule type" value="Genomic_DNA"/>
</dbReference>
<reference evidence="6 7" key="1">
    <citation type="journal article" date="2014" name="J. Biotechnol.">
        <title>Complete genome sequence of the actinobacterium Amycolatopsis japonica MG417-CF17(T) (=DSM 44213T) producing (S,S)-N,N'-ethylenediaminedisuccinic acid.</title>
        <authorList>
            <person name="Stegmann E."/>
            <person name="Albersmeier A."/>
            <person name="Spohn M."/>
            <person name="Gert H."/>
            <person name="Weber T."/>
            <person name="Wohlleben W."/>
            <person name="Kalinowski J."/>
            <person name="Ruckert C."/>
        </authorList>
    </citation>
    <scope>NUCLEOTIDE SEQUENCE [LARGE SCALE GENOMIC DNA]</scope>
    <source>
        <strain evidence="7">MG417-CF17 (DSM 44213)</strain>
    </source>
</reference>
<dbReference type="Pfam" id="PF21993">
    <property type="entry name" value="TetR_C_13_2"/>
    <property type="match status" value="1"/>
</dbReference>
<dbReference type="SUPFAM" id="SSF48498">
    <property type="entry name" value="Tetracyclin repressor-like, C-terminal domain"/>
    <property type="match status" value="1"/>
</dbReference>
<evidence type="ECO:0000256" key="3">
    <source>
        <dbReference type="ARBA" id="ARBA00023163"/>
    </source>
</evidence>
<dbReference type="Proteomes" id="UP000028492">
    <property type="component" value="Chromosome"/>
</dbReference>
<keyword evidence="3" id="KW-0804">Transcription</keyword>
<keyword evidence="2 4" id="KW-0238">DNA-binding</keyword>
<dbReference type="AlphaFoldDB" id="A0A075UX91"/>